<sequence>MASVRANETPEESATRRQINAVHMASVRANETPEESATRRQINAVQTATARANETKEQVATRRQINAVQTATARANETKEQVATRQQNNSVQTAAARASVSAEEQEEMLQIRRNARTQRLASVAEFDNYINTFCDQICQICHQLCYPNQVVKFNNSTPKEYLPGELYNEKELLVCNRCNTHLRSKKDNCPSKAYWNNLLAGEIPDEILALTQPELRLLQRIIPYVKVIKYGGRFGQYGFKVPLRATQGIFTTSIMLFVPSVESIALAKNAILIYSDPVVLETDSNCRIYKAPDE</sequence>
<dbReference type="AlphaFoldDB" id="A0A8X6T7I3"/>
<dbReference type="OrthoDB" id="6425635at2759"/>
<proteinExistence type="predicted"/>
<name>A0A8X6T7I3_NEPPI</name>
<organism evidence="1 2">
    <name type="scientific">Nephila pilipes</name>
    <name type="common">Giant wood spider</name>
    <name type="synonym">Nephila maculata</name>
    <dbReference type="NCBI Taxonomy" id="299642"/>
    <lineage>
        <taxon>Eukaryota</taxon>
        <taxon>Metazoa</taxon>
        <taxon>Ecdysozoa</taxon>
        <taxon>Arthropoda</taxon>
        <taxon>Chelicerata</taxon>
        <taxon>Arachnida</taxon>
        <taxon>Araneae</taxon>
        <taxon>Araneomorphae</taxon>
        <taxon>Entelegynae</taxon>
        <taxon>Araneoidea</taxon>
        <taxon>Nephilidae</taxon>
        <taxon>Nephila</taxon>
    </lineage>
</organism>
<gene>
    <name evidence="1" type="primary">AVEN_209285_1</name>
    <name evidence="1" type="ORF">NPIL_189331</name>
</gene>
<dbReference type="Proteomes" id="UP000887013">
    <property type="component" value="Unassembled WGS sequence"/>
</dbReference>
<accession>A0A8X6T7I3</accession>
<keyword evidence="2" id="KW-1185">Reference proteome</keyword>
<dbReference type="EMBL" id="BMAW01051685">
    <property type="protein sequence ID" value="GFS81863.1"/>
    <property type="molecule type" value="Genomic_DNA"/>
</dbReference>
<reference evidence="1" key="1">
    <citation type="submission" date="2020-08" db="EMBL/GenBank/DDBJ databases">
        <title>Multicomponent nature underlies the extraordinary mechanical properties of spider dragline silk.</title>
        <authorList>
            <person name="Kono N."/>
            <person name="Nakamura H."/>
            <person name="Mori M."/>
            <person name="Yoshida Y."/>
            <person name="Ohtoshi R."/>
            <person name="Malay A.D."/>
            <person name="Moran D.A.P."/>
            <person name="Tomita M."/>
            <person name="Numata K."/>
            <person name="Arakawa K."/>
        </authorList>
    </citation>
    <scope>NUCLEOTIDE SEQUENCE</scope>
</reference>
<comment type="caution">
    <text evidence="1">The sequence shown here is derived from an EMBL/GenBank/DDBJ whole genome shotgun (WGS) entry which is preliminary data.</text>
</comment>
<protein>
    <submittedName>
        <fullName evidence="1">Uncharacterized protein</fullName>
    </submittedName>
</protein>
<evidence type="ECO:0000313" key="1">
    <source>
        <dbReference type="EMBL" id="GFS81863.1"/>
    </source>
</evidence>
<evidence type="ECO:0000313" key="2">
    <source>
        <dbReference type="Proteomes" id="UP000887013"/>
    </source>
</evidence>